<dbReference type="PANTHER" id="PTHR13318">
    <property type="entry name" value="PARTNER OF PAIRED, ISOFORM B-RELATED"/>
    <property type="match status" value="1"/>
</dbReference>
<evidence type="ECO:0008006" key="3">
    <source>
        <dbReference type="Google" id="ProtNLM"/>
    </source>
</evidence>
<dbReference type="Gene3D" id="3.80.10.10">
    <property type="entry name" value="Ribonuclease Inhibitor"/>
    <property type="match status" value="1"/>
</dbReference>
<dbReference type="SUPFAM" id="SSF52047">
    <property type="entry name" value="RNI-like"/>
    <property type="match status" value="1"/>
</dbReference>
<reference evidence="2" key="1">
    <citation type="journal article" date="2015" name="Proc. Natl. Acad. Sci. U.S.A.">
        <title>Genome sequence of the Asian Tiger mosquito, Aedes albopictus, reveals insights into its biology, genetics, and evolution.</title>
        <authorList>
            <person name="Chen X.G."/>
            <person name="Jiang X."/>
            <person name="Gu J."/>
            <person name="Xu M."/>
            <person name="Wu Y."/>
            <person name="Deng Y."/>
            <person name="Zhang C."/>
            <person name="Bonizzoni M."/>
            <person name="Dermauw W."/>
            <person name="Vontas J."/>
            <person name="Armbruster P."/>
            <person name="Huang X."/>
            <person name="Yang Y."/>
            <person name="Zhang H."/>
            <person name="He W."/>
            <person name="Peng H."/>
            <person name="Liu Y."/>
            <person name="Wu K."/>
            <person name="Chen J."/>
            <person name="Lirakis M."/>
            <person name="Topalis P."/>
            <person name="Van Leeuwen T."/>
            <person name="Hall A.B."/>
            <person name="Jiang X."/>
            <person name="Thorpe C."/>
            <person name="Mueller R.L."/>
            <person name="Sun C."/>
            <person name="Waterhouse R.M."/>
            <person name="Yan G."/>
            <person name="Tu Z.J."/>
            <person name="Fang X."/>
            <person name="James A.A."/>
        </authorList>
    </citation>
    <scope>NUCLEOTIDE SEQUENCE [LARGE SCALE GENOMIC DNA]</scope>
    <source>
        <strain evidence="2">Foshan</strain>
    </source>
</reference>
<dbReference type="CDD" id="cd09917">
    <property type="entry name" value="F-box_SF"/>
    <property type="match status" value="1"/>
</dbReference>
<evidence type="ECO:0000313" key="1">
    <source>
        <dbReference type="EnsemblMetazoa" id="AALFPA23_009873.P13665"/>
    </source>
</evidence>
<dbReference type="EnsemblMetazoa" id="AALFPA23_009873.R13665">
    <property type="protein sequence ID" value="AALFPA23_009873.P13665"/>
    <property type="gene ID" value="AALFPA23_009873"/>
</dbReference>
<reference evidence="1" key="2">
    <citation type="submission" date="2025-05" db="UniProtKB">
        <authorList>
            <consortium name="EnsemblMetazoa"/>
        </authorList>
    </citation>
    <scope>IDENTIFICATION</scope>
    <source>
        <strain evidence="1">Foshan</strain>
    </source>
</reference>
<accession>A0ABM1YK09</accession>
<proteinExistence type="predicted"/>
<dbReference type="RefSeq" id="XP_029732518.2">
    <property type="nucleotide sequence ID" value="XM_029876658.2"/>
</dbReference>
<dbReference type="GeneID" id="115254212"/>
<name>A0ABM1YK09_AEDAL</name>
<keyword evidence="2" id="KW-1185">Reference proteome</keyword>
<dbReference type="SUPFAM" id="SSF81383">
    <property type="entry name" value="F-box domain"/>
    <property type="match status" value="1"/>
</dbReference>
<dbReference type="Proteomes" id="UP000069940">
    <property type="component" value="Unassembled WGS sequence"/>
</dbReference>
<dbReference type="Gene3D" id="1.20.1280.50">
    <property type="match status" value="1"/>
</dbReference>
<dbReference type="InterPro" id="IPR036047">
    <property type="entry name" value="F-box-like_dom_sf"/>
</dbReference>
<evidence type="ECO:0000313" key="2">
    <source>
        <dbReference type="Proteomes" id="UP000069940"/>
    </source>
</evidence>
<dbReference type="InterPro" id="IPR032675">
    <property type="entry name" value="LRR_dom_sf"/>
</dbReference>
<protein>
    <recommendedName>
        <fullName evidence="3">F-box domain-containing protein</fullName>
    </recommendedName>
</protein>
<organism evidence="1 2">
    <name type="scientific">Aedes albopictus</name>
    <name type="common">Asian tiger mosquito</name>
    <name type="synonym">Stegomyia albopicta</name>
    <dbReference type="NCBI Taxonomy" id="7160"/>
    <lineage>
        <taxon>Eukaryota</taxon>
        <taxon>Metazoa</taxon>
        <taxon>Ecdysozoa</taxon>
        <taxon>Arthropoda</taxon>
        <taxon>Hexapoda</taxon>
        <taxon>Insecta</taxon>
        <taxon>Pterygota</taxon>
        <taxon>Neoptera</taxon>
        <taxon>Endopterygota</taxon>
        <taxon>Diptera</taxon>
        <taxon>Nematocera</taxon>
        <taxon>Culicoidea</taxon>
        <taxon>Culicidae</taxon>
        <taxon>Culicinae</taxon>
        <taxon>Aedini</taxon>
        <taxon>Aedes</taxon>
        <taxon>Stegomyia</taxon>
    </lineage>
</organism>
<sequence>MWNQVTCEPIHIPKMATINDLPNEILLAIFQHIEGKKHLTRICKLWNELIVNFLVLKISLLSEERIRKFADMVFTRSYQQLSISGVMLVESDFNWTGRSRQLKNAPKRARKETDPYVLLRKCLQVVRQYERTVRVMSLSFGPIMDKSLLAFLPRGDGPSSLECLVIEINNWHIMKEENWNVSRMEFIAEEGLQEISEMPKLKSLRFGDSRTKGDRTVRRKFFDAITRNAKAITSISLTSRSVTCYSDYRIVRSFSTQLQELTITVWPLFVKDFFQLSFPKVKILKLDFKCIALPDAAHLFQNLKSLIDLTVTNADNDEFLRQGVYRHATTVERLTISENRNITMDGLQGLIGLKELQLECECSWFEFDEQSAVPCSSLLEKLVIERCTNGISFYGALPESVPHITELHITGDNTFNDGCLRAICTTMNNIRRLKLTLIPFVDDPITDVSLRYIGNLRKLEYLFLESYDDEDTIQLTGSGWVSLLWASDVHLNGFYEIDLPNMLDLLLNPNLRKLTLDQCGRACRIVETVRKLKQLMSDSRPLPHIAVINV</sequence>